<feature type="compositionally biased region" description="Pro residues" evidence="7">
    <location>
        <begin position="61"/>
        <end position="70"/>
    </location>
</feature>
<evidence type="ECO:0000256" key="1">
    <source>
        <dbReference type="ARBA" id="ARBA00004177"/>
    </source>
</evidence>
<keyword evidence="3 6" id="KW-0813">Transport</keyword>
<evidence type="ECO:0000256" key="6">
    <source>
        <dbReference type="PROSITE-ProRule" id="PRU00646"/>
    </source>
</evidence>
<keyword evidence="10" id="KW-1185">Reference proteome</keyword>
<comment type="caution">
    <text evidence="9">The sequence shown here is derived from an EMBL/GenBank/DDBJ whole genome shotgun (WGS) entry which is preliminary data.</text>
</comment>
<dbReference type="AlphaFoldDB" id="A0A8H3IZL6"/>
<dbReference type="PANTHER" id="PTHR13678">
    <property type="entry name" value="VACUOLAR PROTEIN SORTING-ASSOCIATED PROTEIN 37"/>
    <property type="match status" value="1"/>
</dbReference>
<dbReference type="SUPFAM" id="SSF140111">
    <property type="entry name" value="Endosomal sorting complex assembly domain"/>
    <property type="match status" value="1"/>
</dbReference>
<feature type="region of interest" description="Disordered" evidence="7">
    <location>
        <begin position="1"/>
        <end position="73"/>
    </location>
</feature>
<accession>A0A8H3IZL6</accession>
<protein>
    <recommendedName>
        <fullName evidence="8">VPS37 C-terminal domain-containing protein</fullName>
    </recommendedName>
</protein>
<feature type="compositionally biased region" description="Pro residues" evidence="7">
    <location>
        <begin position="41"/>
        <end position="53"/>
    </location>
</feature>
<evidence type="ECO:0000256" key="2">
    <source>
        <dbReference type="ARBA" id="ARBA00007617"/>
    </source>
</evidence>
<reference evidence="9" key="1">
    <citation type="submission" date="2021-03" db="EMBL/GenBank/DDBJ databases">
        <authorList>
            <person name="Tagirdzhanova G."/>
        </authorList>
    </citation>
    <scope>NUCLEOTIDE SEQUENCE</scope>
</reference>
<dbReference type="Pfam" id="PF07200">
    <property type="entry name" value="Mod_r"/>
    <property type="match status" value="1"/>
</dbReference>
<dbReference type="InterPro" id="IPR009851">
    <property type="entry name" value="Mod_r"/>
</dbReference>
<dbReference type="InterPro" id="IPR037202">
    <property type="entry name" value="ESCRT_assembly_dom"/>
</dbReference>
<dbReference type="GO" id="GO:0006623">
    <property type="term" value="P:protein targeting to vacuole"/>
    <property type="evidence" value="ECO:0007669"/>
    <property type="project" value="TreeGrafter"/>
</dbReference>
<evidence type="ECO:0000313" key="10">
    <source>
        <dbReference type="Proteomes" id="UP000664521"/>
    </source>
</evidence>
<dbReference type="GO" id="GO:0043162">
    <property type="term" value="P:ubiquitin-dependent protein catabolic process via the multivesicular body sorting pathway"/>
    <property type="evidence" value="ECO:0007669"/>
    <property type="project" value="TreeGrafter"/>
</dbReference>
<dbReference type="Proteomes" id="UP000664521">
    <property type="component" value="Unassembled WGS sequence"/>
</dbReference>
<proteinExistence type="inferred from homology"/>
<evidence type="ECO:0000256" key="3">
    <source>
        <dbReference type="ARBA" id="ARBA00022448"/>
    </source>
</evidence>
<dbReference type="OrthoDB" id="10260857at2759"/>
<comment type="subcellular location">
    <subcellularLocation>
        <location evidence="1">Endosome</location>
    </subcellularLocation>
</comment>
<name>A0A8H3IZL6_9LECA</name>
<feature type="domain" description="VPS37 C-terminal" evidence="8">
    <location>
        <begin position="154"/>
        <end position="244"/>
    </location>
</feature>
<evidence type="ECO:0000313" key="9">
    <source>
        <dbReference type="EMBL" id="CAF9935514.1"/>
    </source>
</evidence>
<feature type="compositionally biased region" description="Low complexity" evidence="7">
    <location>
        <begin position="12"/>
        <end position="23"/>
    </location>
</feature>
<dbReference type="EMBL" id="CAJPDS010000083">
    <property type="protein sequence ID" value="CAF9935514.1"/>
    <property type="molecule type" value="Genomic_DNA"/>
</dbReference>
<evidence type="ECO:0000256" key="5">
    <source>
        <dbReference type="ARBA" id="ARBA00022927"/>
    </source>
</evidence>
<gene>
    <name evidence="9" type="ORF">HETSPECPRED_009814</name>
</gene>
<sequence>MSSHQPSQRYKTPAPTSSPFATSAPPPPPPKPPRDSTPQNLGPPLPPQPPTPSTPGFLEPSPQPVPPPAPDHAAHWLPPILLDKTTTQLQPLLSPSHPLLPSLASLHPSLTPSPLPTHLTHTSTLATHVQAQHAQLLHQRAATAEQLLRCHALERSWRGKQAEMDAGLEAWSAKELYRRLVKGEREAEEVSRGMEESFLDDGGRGGGEREVGEMVRRYREGRLRVARRREGRERWDEGRVGGWR</sequence>
<evidence type="ECO:0000256" key="4">
    <source>
        <dbReference type="ARBA" id="ARBA00022753"/>
    </source>
</evidence>
<dbReference type="PANTHER" id="PTHR13678:SF2">
    <property type="entry name" value="VACUOLAR PROTEIN SORTING-ASSOCIATED PROTEIN 37A"/>
    <property type="match status" value="1"/>
</dbReference>
<keyword evidence="4" id="KW-0967">Endosome</keyword>
<dbReference type="GO" id="GO:0006612">
    <property type="term" value="P:protein targeting to membrane"/>
    <property type="evidence" value="ECO:0007669"/>
    <property type="project" value="TreeGrafter"/>
</dbReference>
<feature type="compositionally biased region" description="Polar residues" evidence="7">
    <location>
        <begin position="1"/>
        <end position="10"/>
    </location>
</feature>
<organism evidence="9 10">
    <name type="scientific">Heterodermia speciosa</name>
    <dbReference type="NCBI Taxonomy" id="116794"/>
    <lineage>
        <taxon>Eukaryota</taxon>
        <taxon>Fungi</taxon>
        <taxon>Dikarya</taxon>
        <taxon>Ascomycota</taxon>
        <taxon>Pezizomycotina</taxon>
        <taxon>Lecanoromycetes</taxon>
        <taxon>OSLEUM clade</taxon>
        <taxon>Lecanoromycetidae</taxon>
        <taxon>Caliciales</taxon>
        <taxon>Physciaceae</taxon>
        <taxon>Heterodermia</taxon>
    </lineage>
</organism>
<keyword evidence="5 6" id="KW-0653">Protein transport</keyword>
<dbReference type="PROSITE" id="PS51314">
    <property type="entry name" value="VPS37_C"/>
    <property type="match status" value="1"/>
</dbReference>
<evidence type="ECO:0000259" key="8">
    <source>
        <dbReference type="PROSITE" id="PS51314"/>
    </source>
</evidence>
<comment type="similarity">
    <text evidence="2">Belongs to the VPS37 family.</text>
</comment>
<evidence type="ECO:0000256" key="7">
    <source>
        <dbReference type="SAM" id="MobiDB-lite"/>
    </source>
</evidence>
<dbReference type="GO" id="GO:0000813">
    <property type="term" value="C:ESCRT I complex"/>
    <property type="evidence" value="ECO:0007669"/>
    <property type="project" value="UniProtKB-ARBA"/>
</dbReference>